<reference evidence="1 2" key="1">
    <citation type="journal article" date="2023" name="G3 (Bethesda)">
        <title>A chromosome-length genome assembly and annotation of blackberry (Rubus argutus, cv. 'Hillquist').</title>
        <authorList>
            <person name="Bruna T."/>
            <person name="Aryal R."/>
            <person name="Dudchenko O."/>
            <person name="Sargent D.J."/>
            <person name="Mead D."/>
            <person name="Buti M."/>
            <person name="Cavallini A."/>
            <person name="Hytonen T."/>
            <person name="Andres J."/>
            <person name="Pham M."/>
            <person name="Weisz D."/>
            <person name="Mascagni F."/>
            <person name="Usai G."/>
            <person name="Natali L."/>
            <person name="Bassil N."/>
            <person name="Fernandez G.E."/>
            <person name="Lomsadze A."/>
            <person name="Armour M."/>
            <person name="Olukolu B."/>
            <person name="Poorten T."/>
            <person name="Britton C."/>
            <person name="Davik J."/>
            <person name="Ashrafi H."/>
            <person name="Aiden E.L."/>
            <person name="Borodovsky M."/>
            <person name="Worthington M."/>
        </authorList>
    </citation>
    <scope>NUCLEOTIDE SEQUENCE [LARGE SCALE GENOMIC DNA]</scope>
    <source>
        <strain evidence="1">PI 553951</strain>
    </source>
</reference>
<dbReference type="EMBL" id="JBEDUW010000007">
    <property type="protein sequence ID" value="KAK9914614.1"/>
    <property type="molecule type" value="Genomic_DNA"/>
</dbReference>
<dbReference type="AlphaFoldDB" id="A0AAW1W5J2"/>
<organism evidence="1 2">
    <name type="scientific">Rubus argutus</name>
    <name type="common">Southern blackberry</name>
    <dbReference type="NCBI Taxonomy" id="59490"/>
    <lineage>
        <taxon>Eukaryota</taxon>
        <taxon>Viridiplantae</taxon>
        <taxon>Streptophyta</taxon>
        <taxon>Embryophyta</taxon>
        <taxon>Tracheophyta</taxon>
        <taxon>Spermatophyta</taxon>
        <taxon>Magnoliopsida</taxon>
        <taxon>eudicotyledons</taxon>
        <taxon>Gunneridae</taxon>
        <taxon>Pentapetalae</taxon>
        <taxon>rosids</taxon>
        <taxon>fabids</taxon>
        <taxon>Rosales</taxon>
        <taxon>Rosaceae</taxon>
        <taxon>Rosoideae</taxon>
        <taxon>Rosoideae incertae sedis</taxon>
        <taxon>Rubus</taxon>
    </lineage>
</organism>
<proteinExistence type="predicted"/>
<accession>A0AAW1W5J2</accession>
<evidence type="ECO:0000313" key="2">
    <source>
        <dbReference type="Proteomes" id="UP001457282"/>
    </source>
</evidence>
<protein>
    <submittedName>
        <fullName evidence="1">Uncharacterized protein</fullName>
    </submittedName>
</protein>
<evidence type="ECO:0000313" key="1">
    <source>
        <dbReference type="EMBL" id="KAK9914614.1"/>
    </source>
</evidence>
<dbReference type="Proteomes" id="UP001457282">
    <property type="component" value="Unassembled WGS sequence"/>
</dbReference>
<comment type="caution">
    <text evidence="1">The sequence shown here is derived from an EMBL/GenBank/DDBJ whole genome shotgun (WGS) entry which is preliminary data.</text>
</comment>
<name>A0AAW1W5J2_RUBAR</name>
<gene>
    <name evidence="1" type="ORF">M0R45_038383</name>
</gene>
<keyword evidence="2" id="KW-1185">Reference proteome</keyword>
<sequence>MLRKAADAIDDRIKSKVGRFLLECDLRTKESHCKDENGGERGWEMLGLRWRSCWLGGLEDPRGTAALI</sequence>